<dbReference type="Gene3D" id="2.40.37.10">
    <property type="entry name" value="Lyase, Ornithine Decarboxylase, Chain A, domain 1"/>
    <property type="match status" value="1"/>
</dbReference>
<evidence type="ECO:0000313" key="5">
    <source>
        <dbReference type="EMBL" id="QPC48312.1"/>
    </source>
</evidence>
<dbReference type="SUPFAM" id="SSF51419">
    <property type="entry name" value="PLP-binding barrel"/>
    <property type="match status" value="1"/>
</dbReference>
<organism evidence="5 6">
    <name type="scientific">Mangrovibacillus cuniculi</name>
    <dbReference type="NCBI Taxonomy" id="2593652"/>
    <lineage>
        <taxon>Bacteria</taxon>
        <taxon>Bacillati</taxon>
        <taxon>Bacillota</taxon>
        <taxon>Bacilli</taxon>
        <taxon>Bacillales</taxon>
        <taxon>Bacillaceae</taxon>
        <taxon>Mangrovibacillus</taxon>
    </lineage>
</organism>
<sequence length="357" mass="40132">MKESLPANCQLFYAMKANPDDKIIQTLSPVVDGFEIASRGELERVSSYVNNQIIFGGPGKKDEEIRQLIQTNVCLINVESVHDLHRIAYLAEHAGTQAPVMLRVNLNRNVSESKLKMSGVPTQFGIEEDDIPQVIAEALSHPSLELKGFHFHAMSNNLDAHAHIKFVDLCLELSHKWQCDFAISAPIVDVGGGIGINYWNPREAFDWDLFADGLREVVERHASLTIILEIGRFMTAECGFYVTEVLDVKENHGEVFVVLRGGTHHLRLPAAWKMSHPFVAIPVDKWSYPFERPGVQGRKVNIVGELCTPNDVLVRQESVEEVRAGDLIVFTHAGAYAWTISHHDFLSHPYPEVFYLE</sequence>
<dbReference type="AlphaFoldDB" id="A0A7S8CE88"/>
<feature type="domain" description="Orn/DAP/Arg decarboxylase 2 N-terminal" evidence="4">
    <location>
        <begin position="2"/>
        <end position="236"/>
    </location>
</feature>
<dbReference type="InterPro" id="IPR022644">
    <property type="entry name" value="De-COase2_N"/>
</dbReference>
<keyword evidence="2 3" id="KW-0663">Pyridoxal phosphate</keyword>
<dbReference type="GO" id="GO:0008836">
    <property type="term" value="F:diaminopimelate decarboxylase activity"/>
    <property type="evidence" value="ECO:0007669"/>
    <property type="project" value="TreeGrafter"/>
</dbReference>
<dbReference type="PANTHER" id="PTHR43727:SF2">
    <property type="entry name" value="GROUP IV DECARBOXYLASE"/>
    <property type="match status" value="1"/>
</dbReference>
<gene>
    <name evidence="5" type="ORF">G8O30_00945</name>
</gene>
<dbReference type="InterPro" id="IPR002433">
    <property type="entry name" value="Orn_de-COase"/>
</dbReference>
<accession>A0A7S8CE88</accession>
<dbReference type="PRINTS" id="PR01182">
    <property type="entry name" value="ORNDCRBXLASE"/>
</dbReference>
<evidence type="ECO:0000259" key="4">
    <source>
        <dbReference type="Pfam" id="PF02784"/>
    </source>
</evidence>
<keyword evidence="6" id="KW-1185">Reference proteome</keyword>
<dbReference type="KEGG" id="mcui:G8O30_00945"/>
<evidence type="ECO:0000256" key="1">
    <source>
        <dbReference type="ARBA" id="ARBA00001933"/>
    </source>
</evidence>
<name>A0A7S8CE88_9BACI</name>
<dbReference type="PRINTS" id="PR01179">
    <property type="entry name" value="ODADCRBXLASE"/>
</dbReference>
<comment type="cofactor">
    <cofactor evidence="1 3">
        <name>pyridoxal 5'-phosphate</name>
        <dbReference type="ChEBI" id="CHEBI:597326"/>
    </cofactor>
</comment>
<proteinExistence type="predicted"/>
<reference evidence="5 6" key="1">
    <citation type="submission" date="2019-07" db="EMBL/GenBank/DDBJ databases">
        <title>Genome sequence of 2 isolates from Red Sea Mangroves.</title>
        <authorList>
            <person name="Sefrji F."/>
            <person name="Michoud G."/>
            <person name="Merlino G."/>
            <person name="Daffonchio D."/>
        </authorList>
    </citation>
    <scope>NUCLEOTIDE SEQUENCE [LARGE SCALE GENOMIC DNA]</scope>
    <source>
        <strain evidence="5 6">R1DC41</strain>
    </source>
</reference>
<dbReference type="PANTHER" id="PTHR43727">
    <property type="entry name" value="DIAMINOPIMELATE DECARBOXYLASE"/>
    <property type="match status" value="1"/>
</dbReference>
<evidence type="ECO:0000256" key="2">
    <source>
        <dbReference type="ARBA" id="ARBA00022898"/>
    </source>
</evidence>
<dbReference type="InterPro" id="IPR029066">
    <property type="entry name" value="PLP-binding_barrel"/>
</dbReference>
<dbReference type="InterPro" id="IPR000183">
    <property type="entry name" value="Orn/DAP/Arg_de-COase"/>
</dbReference>
<dbReference type="InterPro" id="IPR009006">
    <property type="entry name" value="Ala_racemase/Decarboxylase_C"/>
</dbReference>
<dbReference type="CDD" id="cd06843">
    <property type="entry name" value="PLPDE_III_PvsE_like"/>
    <property type="match status" value="1"/>
</dbReference>
<dbReference type="Proteomes" id="UP000593626">
    <property type="component" value="Chromosome"/>
</dbReference>
<dbReference type="GO" id="GO:0009089">
    <property type="term" value="P:lysine biosynthetic process via diaminopimelate"/>
    <property type="evidence" value="ECO:0007669"/>
    <property type="project" value="TreeGrafter"/>
</dbReference>
<dbReference type="EMBL" id="CP049742">
    <property type="protein sequence ID" value="QPC48312.1"/>
    <property type="molecule type" value="Genomic_DNA"/>
</dbReference>
<feature type="modified residue" description="N6-(pyridoxal phosphate)lysine" evidence="3">
    <location>
        <position position="16"/>
    </location>
</feature>
<evidence type="ECO:0000313" key="6">
    <source>
        <dbReference type="Proteomes" id="UP000593626"/>
    </source>
</evidence>
<feature type="active site" description="Proton donor" evidence="3">
    <location>
        <position position="307"/>
    </location>
</feature>
<dbReference type="GO" id="GO:0006596">
    <property type="term" value="P:polyamine biosynthetic process"/>
    <property type="evidence" value="ECO:0007669"/>
    <property type="project" value="InterPro"/>
</dbReference>
<dbReference type="Gene3D" id="3.20.20.10">
    <property type="entry name" value="Alanine racemase"/>
    <property type="match status" value="1"/>
</dbReference>
<dbReference type="SUPFAM" id="SSF50621">
    <property type="entry name" value="Alanine racemase C-terminal domain-like"/>
    <property type="match status" value="1"/>
</dbReference>
<dbReference type="Pfam" id="PF02784">
    <property type="entry name" value="Orn_Arg_deC_N"/>
    <property type="match status" value="1"/>
</dbReference>
<evidence type="ECO:0000256" key="3">
    <source>
        <dbReference type="PIRSR" id="PIRSR600183-50"/>
    </source>
</evidence>
<protein>
    <submittedName>
        <fullName evidence="5">Type III PLP-dependent enzyme</fullName>
    </submittedName>
</protein>